<organism evidence="2 3">
    <name type="scientific">Phialocephala subalpina</name>
    <dbReference type="NCBI Taxonomy" id="576137"/>
    <lineage>
        <taxon>Eukaryota</taxon>
        <taxon>Fungi</taxon>
        <taxon>Dikarya</taxon>
        <taxon>Ascomycota</taxon>
        <taxon>Pezizomycotina</taxon>
        <taxon>Leotiomycetes</taxon>
        <taxon>Helotiales</taxon>
        <taxon>Mollisiaceae</taxon>
        <taxon>Phialocephala</taxon>
        <taxon>Phialocephala fortinii species complex</taxon>
    </lineage>
</organism>
<evidence type="ECO:0000313" key="3">
    <source>
        <dbReference type="Proteomes" id="UP000184330"/>
    </source>
</evidence>
<dbReference type="EMBL" id="FJOG01000026">
    <property type="protein sequence ID" value="CZR64294.1"/>
    <property type="molecule type" value="Genomic_DNA"/>
</dbReference>
<keyword evidence="3" id="KW-1185">Reference proteome</keyword>
<dbReference type="Pfam" id="PF13489">
    <property type="entry name" value="Methyltransf_23"/>
    <property type="match status" value="1"/>
</dbReference>
<feature type="compositionally biased region" description="Polar residues" evidence="1">
    <location>
        <begin position="1"/>
        <end position="10"/>
    </location>
</feature>
<feature type="compositionally biased region" description="Acidic residues" evidence="1">
    <location>
        <begin position="59"/>
        <end position="72"/>
    </location>
</feature>
<accession>A0A1L7XGZ3</accession>
<protein>
    <recommendedName>
        <fullName evidence="4">Methyltransferase domain-containing protein</fullName>
    </recommendedName>
</protein>
<reference evidence="2 3" key="1">
    <citation type="submission" date="2016-03" db="EMBL/GenBank/DDBJ databases">
        <authorList>
            <person name="Ploux O."/>
        </authorList>
    </citation>
    <scope>NUCLEOTIDE SEQUENCE [LARGE SCALE GENOMIC DNA]</scope>
    <source>
        <strain evidence="2 3">UAMH 11012</strain>
    </source>
</reference>
<name>A0A1L7XGZ3_9HELO</name>
<gene>
    <name evidence="2" type="ORF">PAC_14192</name>
</gene>
<feature type="region of interest" description="Disordered" evidence="1">
    <location>
        <begin position="1"/>
        <end position="72"/>
    </location>
</feature>
<dbReference type="Gene3D" id="3.40.50.150">
    <property type="entry name" value="Vaccinia Virus protein VP39"/>
    <property type="match status" value="1"/>
</dbReference>
<dbReference type="Proteomes" id="UP000184330">
    <property type="component" value="Unassembled WGS sequence"/>
</dbReference>
<evidence type="ECO:0000256" key="1">
    <source>
        <dbReference type="SAM" id="MobiDB-lite"/>
    </source>
</evidence>
<dbReference type="InterPro" id="IPR029063">
    <property type="entry name" value="SAM-dependent_MTases_sf"/>
</dbReference>
<evidence type="ECO:0000313" key="2">
    <source>
        <dbReference type="EMBL" id="CZR64294.1"/>
    </source>
</evidence>
<dbReference type="OrthoDB" id="2013972at2759"/>
<feature type="compositionally biased region" description="Basic and acidic residues" evidence="1">
    <location>
        <begin position="46"/>
        <end position="56"/>
    </location>
</feature>
<evidence type="ECO:0008006" key="4">
    <source>
        <dbReference type="Google" id="ProtNLM"/>
    </source>
</evidence>
<dbReference type="AlphaFoldDB" id="A0A1L7XGZ3"/>
<dbReference type="STRING" id="576137.A0A1L7XGZ3"/>
<sequence length="248" mass="27224">MSATVLSSMNDGVEDEDDVDIERRGLTITEIQREEEEASQAATANLDHEIEPHAPPEDQGAEEQVLEQEGEGEDDVAIPIVNTVGPAAPWQPFNNALAILNGLNPNQGGGVAEEEEKEVQMPAYVEDNGRFYSGLGAGSGYGICYLVIEEILRQDIQHEIWRLALDSKLYLFPPFNNDDEIRVLDVGTGTGSWAIDFADSRPLSEVLGTDIAFIQPAMIPTNIVFHLHDAETSWSPFSNPSFMEIHST</sequence>
<proteinExistence type="predicted"/>
<dbReference type="SUPFAM" id="SSF53335">
    <property type="entry name" value="S-adenosyl-L-methionine-dependent methyltransferases"/>
    <property type="match status" value="1"/>
</dbReference>